<keyword evidence="3" id="KW-1185">Reference proteome</keyword>
<sequence>MSGGQLEAFWAGTSYPLAYGAAPEQGYRLRLWEHRGGRSLVAPVPTLGSGGGYSGTNFSLPGWQRPYSTQTKPRVADIALPKPQPAHYRNRPGRCGVFLNLIRQPG</sequence>
<protein>
    <submittedName>
        <fullName evidence="1 2">Uncharacterized protein</fullName>
    </submittedName>
</protein>
<reference evidence="3" key="1">
    <citation type="submission" date="2010-07" db="EMBL/GenBank/DDBJ databases">
        <title>The genome sequence of Gaeumannomyces graminis var. tritici strain R3-111a-1.</title>
        <authorList>
            <consortium name="The Broad Institute Genome Sequencing Platform"/>
            <person name="Ma L.-J."/>
            <person name="Dead R."/>
            <person name="Young S."/>
            <person name="Zeng Q."/>
            <person name="Koehrsen M."/>
            <person name="Alvarado L."/>
            <person name="Berlin A."/>
            <person name="Chapman S.B."/>
            <person name="Chen Z."/>
            <person name="Freedman E."/>
            <person name="Gellesch M."/>
            <person name="Goldberg J."/>
            <person name="Griggs A."/>
            <person name="Gujja S."/>
            <person name="Heilman E.R."/>
            <person name="Heiman D."/>
            <person name="Hepburn T."/>
            <person name="Howarth C."/>
            <person name="Jen D."/>
            <person name="Larson L."/>
            <person name="Mehta T."/>
            <person name="Neiman D."/>
            <person name="Pearson M."/>
            <person name="Roberts A."/>
            <person name="Saif S."/>
            <person name="Shea T."/>
            <person name="Shenoy N."/>
            <person name="Sisk P."/>
            <person name="Stolte C."/>
            <person name="Sykes S."/>
            <person name="Walk T."/>
            <person name="White J."/>
            <person name="Yandava C."/>
            <person name="Haas B."/>
            <person name="Nusbaum C."/>
            <person name="Birren B."/>
        </authorList>
    </citation>
    <scope>NUCLEOTIDE SEQUENCE [LARGE SCALE GENOMIC DNA]</scope>
    <source>
        <strain evidence="3">R3-111a-1</strain>
    </source>
</reference>
<dbReference type="GeneID" id="20349233"/>
<dbReference type="RefSeq" id="XP_009224881.1">
    <property type="nucleotide sequence ID" value="XM_009226617.1"/>
</dbReference>
<dbReference type="VEuPathDB" id="FungiDB:GGTG_08775"/>
<accession>J3P5I6</accession>
<organism evidence="1">
    <name type="scientific">Gaeumannomyces tritici (strain R3-111a-1)</name>
    <name type="common">Wheat and barley take-all root rot fungus</name>
    <name type="synonym">Gaeumannomyces graminis var. tritici</name>
    <dbReference type="NCBI Taxonomy" id="644352"/>
    <lineage>
        <taxon>Eukaryota</taxon>
        <taxon>Fungi</taxon>
        <taxon>Dikarya</taxon>
        <taxon>Ascomycota</taxon>
        <taxon>Pezizomycotina</taxon>
        <taxon>Sordariomycetes</taxon>
        <taxon>Sordariomycetidae</taxon>
        <taxon>Magnaporthales</taxon>
        <taxon>Magnaporthaceae</taxon>
        <taxon>Gaeumannomyces</taxon>
    </lineage>
</organism>
<reference evidence="1" key="2">
    <citation type="submission" date="2010-07" db="EMBL/GenBank/DDBJ databases">
        <authorList>
            <consortium name="The Broad Institute Genome Sequencing Platform"/>
            <consortium name="Broad Institute Genome Sequencing Center for Infectious Disease"/>
            <person name="Ma L.-J."/>
            <person name="Dead R."/>
            <person name="Young S."/>
            <person name="Zeng Q."/>
            <person name="Koehrsen M."/>
            <person name="Alvarado L."/>
            <person name="Berlin A."/>
            <person name="Chapman S.B."/>
            <person name="Chen Z."/>
            <person name="Freedman E."/>
            <person name="Gellesch M."/>
            <person name="Goldberg J."/>
            <person name="Griggs A."/>
            <person name="Gujja S."/>
            <person name="Heilman E.R."/>
            <person name="Heiman D."/>
            <person name="Hepburn T."/>
            <person name="Howarth C."/>
            <person name="Jen D."/>
            <person name="Larson L."/>
            <person name="Mehta T."/>
            <person name="Neiman D."/>
            <person name="Pearson M."/>
            <person name="Roberts A."/>
            <person name="Saif S."/>
            <person name="Shea T."/>
            <person name="Shenoy N."/>
            <person name="Sisk P."/>
            <person name="Stolte C."/>
            <person name="Sykes S."/>
            <person name="Walk T."/>
            <person name="White J."/>
            <person name="Yandava C."/>
            <person name="Haas B."/>
            <person name="Nusbaum C."/>
            <person name="Birren B."/>
        </authorList>
    </citation>
    <scope>NUCLEOTIDE SEQUENCE</scope>
    <source>
        <strain evidence="1">R3-111a-1</strain>
    </source>
</reference>
<evidence type="ECO:0000313" key="1">
    <source>
        <dbReference type="EMBL" id="EJT74937.1"/>
    </source>
</evidence>
<evidence type="ECO:0000313" key="2">
    <source>
        <dbReference type="EnsemblFungi" id="EJT74937"/>
    </source>
</evidence>
<proteinExistence type="predicted"/>
<dbReference type="EMBL" id="GL385398">
    <property type="protein sequence ID" value="EJT74937.1"/>
    <property type="molecule type" value="Genomic_DNA"/>
</dbReference>
<reference evidence="2" key="5">
    <citation type="submission" date="2018-04" db="UniProtKB">
        <authorList>
            <consortium name="EnsemblFungi"/>
        </authorList>
    </citation>
    <scope>IDENTIFICATION</scope>
    <source>
        <strain evidence="2">R3-111a-1</strain>
    </source>
</reference>
<dbReference type="EnsemblFungi" id="EJT74937">
    <property type="protein sequence ID" value="EJT74937"/>
    <property type="gene ID" value="GGTG_08775"/>
</dbReference>
<dbReference type="AlphaFoldDB" id="J3P5I6"/>
<reference evidence="1" key="3">
    <citation type="submission" date="2010-09" db="EMBL/GenBank/DDBJ databases">
        <title>Annotation of Gaeumannomyces graminis var. tritici R3-111a-1.</title>
        <authorList>
            <consortium name="The Broad Institute Genome Sequencing Platform"/>
            <person name="Ma L.-J."/>
            <person name="Dead R."/>
            <person name="Young S.K."/>
            <person name="Zeng Q."/>
            <person name="Gargeya S."/>
            <person name="Fitzgerald M."/>
            <person name="Haas B."/>
            <person name="Abouelleil A."/>
            <person name="Alvarado L."/>
            <person name="Arachchi H.M."/>
            <person name="Berlin A."/>
            <person name="Brown A."/>
            <person name="Chapman S.B."/>
            <person name="Chen Z."/>
            <person name="Dunbar C."/>
            <person name="Freedman E."/>
            <person name="Gearin G."/>
            <person name="Gellesch M."/>
            <person name="Goldberg J."/>
            <person name="Griggs A."/>
            <person name="Gujja S."/>
            <person name="Heiman D."/>
            <person name="Howarth C."/>
            <person name="Larson L."/>
            <person name="Lui A."/>
            <person name="MacDonald P.J.P."/>
            <person name="Mehta T."/>
            <person name="Montmayeur A."/>
            <person name="Murphy C."/>
            <person name="Neiman D."/>
            <person name="Pearson M."/>
            <person name="Priest M."/>
            <person name="Roberts A."/>
            <person name="Saif S."/>
            <person name="Shea T."/>
            <person name="Shenoy N."/>
            <person name="Sisk P."/>
            <person name="Stolte C."/>
            <person name="Sykes S."/>
            <person name="Yandava C."/>
            <person name="Wortman J."/>
            <person name="Nusbaum C."/>
            <person name="Birren B."/>
        </authorList>
    </citation>
    <scope>NUCLEOTIDE SEQUENCE</scope>
    <source>
        <strain evidence="1">R3-111a-1</strain>
    </source>
</reference>
<dbReference type="HOGENOM" id="CLU_2223467_0_0_1"/>
<evidence type="ECO:0000313" key="3">
    <source>
        <dbReference type="Proteomes" id="UP000006039"/>
    </source>
</evidence>
<reference evidence="2" key="4">
    <citation type="journal article" date="2015" name="G3 (Bethesda)">
        <title>Genome sequences of three phytopathogenic species of the Magnaporthaceae family of fungi.</title>
        <authorList>
            <person name="Okagaki L.H."/>
            <person name="Nunes C.C."/>
            <person name="Sailsbery J."/>
            <person name="Clay B."/>
            <person name="Brown D."/>
            <person name="John T."/>
            <person name="Oh Y."/>
            <person name="Young N."/>
            <person name="Fitzgerald M."/>
            <person name="Haas B.J."/>
            <person name="Zeng Q."/>
            <person name="Young S."/>
            <person name="Adiconis X."/>
            <person name="Fan L."/>
            <person name="Levin J.Z."/>
            <person name="Mitchell T.K."/>
            <person name="Okubara P.A."/>
            <person name="Farman M.L."/>
            <person name="Kohn L.M."/>
            <person name="Birren B."/>
            <person name="Ma L.-J."/>
            <person name="Dean R.A."/>
        </authorList>
    </citation>
    <scope>NUCLEOTIDE SEQUENCE</scope>
    <source>
        <strain evidence="2">R3-111a-1</strain>
    </source>
</reference>
<gene>
    <name evidence="2" type="primary">20349233</name>
    <name evidence="1" type="ORF">GGTG_08775</name>
</gene>
<dbReference type="Proteomes" id="UP000006039">
    <property type="component" value="Unassembled WGS sequence"/>
</dbReference>
<name>J3P5I6_GAET3</name>